<evidence type="ECO:0000313" key="2">
    <source>
        <dbReference type="Proteomes" id="UP000092124"/>
    </source>
</evidence>
<dbReference type="Gene3D" id="2.40.128.20">
    <property type="match status" value="1"/>
</dbReference>
<dbReference type="SUPFAM" id="SSF50814">
    <property type="entry name" value="Lipocalins"/>
    <property type="match status" value="1"/>
</dbReference>
<reference evidence="1 2" key="1">
    <citation type="submission" date="2016-06" db="EMBL/GenBank/DDBJ databases">
        <title>The Draft Genome Sequence and Annotation of the Desert Woodrat Neotoma lepida.</title>
        <authorList>
            <person name="Campbell M."/>
            <person name="Oakeson K.F."/>
            <person name="Yandell M."/>
            <person name="Halpert J.R."/>
            <person name="Dearing D."/>
        </authorList>
    </citation>
    <scope>NUCLEOTIDE SEQUENCE [LARGE SCALE GENOMIC DNA]</scope>
    <source>
        <strain evidence="1">417</strain>
        <tissue evidence="1">Liver</tissue>
    </source>
</reference>
<keyword evidence="2" id="KW-1185">Reference proteome</keyword>
<comment type="caution">
    <text evidence="1">The sequence shown here is derived from an EMBL/GenBank/DDBJ whole genome shotgun (WGS) entry which is preliminary data.</text>
</comment>
<proteinExistence type="predicted"/>
<dbReference type="EMBL" id="LZPO01044266">
    <property type="protein sequence ID" value="OBS74948.1"/>
    <property type="molecule type" value="Genomic_DNA"/>
</dbReference>
<dbReference type="Proteomes" id="UP000092124">
    <property type="component" value="Unassembled WGS sequence"/>
</dbReference>
<dbReference type="InterPro" id="IPR012674">
    <property type="entry name" value="Calycin"/>
</dbReference>
<organism evidence="1 2">
    <name type="scientific">Neotoma lepida</name>
    <name type="common">Desert woodrat</name>
    <dbReference type="NCBI Taxonomy" id="56216"/>
    <lineage>
        <taxon>Eukaryota</taxon>
        <taxon>Metazoa</taxon>
        <taxon>Chordata</taxon>
        <taxon>Craniata</taxon>
        <taxon>Vertebrata</taxon>
        <taxon>Euteleostomi</taxon>
        <taxon>Mammalia</taxon>
        <taxon>Eutheria</taxon>
        <taxon>Euarchontoglires</taxon>
        <taxon>Glires</taxon>
        <taxon>Rodentia</taxon>
        <taxon>Myomorpha</taxon>
        <taxon>Muroidea</taxon>
        <taxon>Cricetidae</taxon>
        <taxon>Neotominae</taxon>
        <taxon>Neotoma</taxon>
    </lineage>
</organism>
<accession>A0A1A6H8N7</accession>
<name>A0A1A6H8N7_NEOLE</name>
<dbReference type="OrthoDB" id="9447591at2759"/>
<evidence type="ECO:0000313" key="1">
    <source>
        <dbReference type="EMBL" id="OBS74948.1"/>
    </source>
</evidence>
<protein>
    <submittedName>
        <fullName evidence="1">Uncharacterized protein</fullName>
    </submittedName>
</protein>
<dbReference type="AlphaFoldDB" id="A0A1A6H8N7"/>
<gene>
    <name evidence="1" type="ORF">A6R68_14513</name>
</gene>
<sequence>MIKGLIQNLCHYTSTVGGTQVLYVIPSAVEDHYFFYLEGNKHGFRFRIAKLLGESHCYLVSRAPAIPTFSL</sequence>